<sequence length="221" mass="26515">MPDWYCWISWSFVIIVACYILFELHYFWRMALSLLLARFIKRKCHVLETTIISGICLTTDLDHFLCHMNNARYLREMDFARVDFYERSKLYHTILKNGGSIVQGSTTIRYRKFIRPFRRFYITSKIIYWDNQSVFMEHRFIRPKDQFIHCIAICRQRIIGCSVDEILMELLTQSKADDLQDTISVENGEAVESKLKPEPSEELKKWIEYNEISSRNLRRNS</sequence>
<evidence type="ECO:0000313" key="4">
    <source>
        <dbReference type="EnsemblMetazoa" id="GBRI012707-PA"/>
    </source>
</evidence>
<evidence type="ECO:0000256" key="3">
    <source>
        <dbReference type="SAM" id="Phobius"/>
    </source>
</evidence>
<protein>
    <recommendedName>
        <fullName evidence="2">Protein THEM6</fullName>
    </recommendedName>
</protein>
<dbReference type="PANTHER" id="PTHR12475:SF11">
    <property type="entry name" value="PROTEIN THEM6"/>
    <property type="match status" value="1"/>
</dbReference>
<evidence type="ECO:0000256" key="2">
    <source>
        <dbReference type="ARBA" id="ARBA00041112"/>
    </source>
</evidence>
<evidence type="ECO:0000313" key="5">
    <source>
        <dbReference type="Proteomes" id="UP000091820"/>
    </source>
</evidence>
<reference evidence="4" key="2">
    <citation type="submission" date="2020-05" db="UniProtKB">
        <authorList>
            <consortium name="EnsemblMetazoa"/>
        </authorList>
    </citation>
    <scope>IDENTIFICATION</scope>
    <source>
        <strain evidence="4">IAEA</strain>
    </source>
</reference>
<dbReference type="AlphaFoldDB" id="A0A1A9WAX2"/>
<keyword evidence="3" id="KW-0812">Transmembrane</keyword>
<feature type="transmembrane region" description="Helical" evidence="3">
    <location>
        <begin position="7"/>
        <end position="28"/>
    </location>
</feature>
<dbReference type="InterPro" id="IPR051490">
    <property type="entry name" value="THEM6_lcsJ_thioesterase"/>
</dbReference>
<organism evidence="4 5">
    <name type="scientific">Glossina brevipalpis</name>
    <dbReference type="NCBI Taxonomy" id="37001"/>
    <lineage>
        <taxon>Eukaryota</taxon>
        <taxon>Metazoa</taxon>
        <taxon>Ecdysozoa</taxon>
        <taxon>Arthropoda</taxon>
        <taxon>Hexapoda</taxon>
        <taxon>Insecta</taxon>
        <taxon>Pterygota</taxon>
        <taxon>Neoptera</taxon>
        <taxon>Endopterygota</taxon>
        <taxon>Diptera</taxon>
        <taxon>Brachycera</taxon>
        <taxon>Muscomorpha</taxon>
        <taxon>Hippoboscoidea</taxon>
        <taxon>Glossinidae</taxon>
        <taxon>Glossina</taxon>
    </lineage>
</organism>
<dbReference type="Proteomes" id="UP000091820">
    <property type="component" value="Unassembled WGS sequence"/>
</dbReference>
<evidence type="ECO:0000256" key="1">
    <source>
        <dbReference type="ARBA" id="ARBA00038228"/>
    </source>
</evidence>
<name>A0A1A9WAX2_9MUSC</name>
<dbReference type="InterPro" id="IPR029069">
    <property type="entry name" value="HotDog_dom_sf"/>
</dbReference>
<keyword evidence="5" id="KW-1185">Reference proteome</keyword>
<dbReference type="CDD" id="cd00586">
    <property type="entry name" value="4HBT"/>
    <property type="match status" value="1"/>
</dbReference>
<dbReference type="Pfam" id="PF13279">
    <property type="entry name" value="4HBT_2"/>
    <property type="match status" value="1"/>
</dbReference>
<accession>A0A1A9WAX2</accession>
<reference evidence="5" key="1">
    <citation type="submission" date="2014-03" db="EMBL/GenBank/DDBJ databases">
        <authorList>
            <person name="Aksoy S."/>
            <person name="Warren W."/>
            <person name="Wilson R.K."/>
        </authorList>
    </citation>
    <scope>NUCLEOTIDE SEQUENCE [LARGE SCALE GENOMIC DNA]</scope>
    <source>
        <strain evidence="5">IAEA</strain>
    </source>
</reference>
<dbReference type="SUPFAM" id="SSF54637">
    <property type="entry name" value="Thioesterase/thiol ester dehydrase-isomerase"/>
    <property type="match status" value="1"/>
</dbReference>
<keyword evidence="3" id="KW-0472">Membrane</keyword>
<dbReference type="PANTHER" id="PTHR12475">
    <property type="match status" value="1"/>
</dbReference>
<dbReference type="EnsemblMetazoa" id="GBRI012707-RA">
    <property type="protein sequence ID" value="GBRI012707-PA"/>
    <property type="gene ID" value="GBRI012707"/>
</dbReference>
<comment type="similarity">
    <text evidence="1">Belongs to the THEM6 family.</text>
</comment>
<dbReference type="Gene3D" id="3.10.129.10">
    <property type="entry name" value="Hotdog Thioesterase"/>
    <property type="match status" value="1"/>
</dbReference>
<keyword evidence="3" id="KW-1133">Transmembrane helix</keyword>
<proteinExistence type="inferred from homology"/>
<dbReference type="VEuPathDB" id="VectorBase:GBRI012707"/>